<accession>A0A7I8LAR5</accession>
<dbReference type="EMBL" id="LR746276">
    <property type="protein sequence ID" value="CAA7407089.1"/>
    <property type="molecule type" value="Genomic_DNA"/>
</dbReference>
<organism evidence="2 3">
    <name type="scientific">Spirodela intermedia</name>
    <name type="common">Intermediate duckweed</name>
    <dbReference type="NCBI Taxonomy" id="51605"/>
    <lineage>
        <taxon>Eukaryota</taxon>
        <taxon>Viridiplantae</taxon>
        <taxon>Streptophyta</taxon>
        <taxon>Embryophyta</taxon>
        <taxon>Tracheophyta</taxon>
        <taxon>Spermatophyta</taxon>
        <taxon>Magnoliopsida</taxon>
        <taxon>Liliopsida</taxon>
        <taxon>Araceae</taxon>
        <taxon>Lemnoideae</taxon>
        <taxon>Spirodela</taxon>
    </lineage>
</organism>
<proteinExistence type="predicted"/>
<evidence type="ECO:0000313" key="2">
    <source>
        <dbReference type="EMBL" id="CAA7407089.1"/>
    </source>
</evidence>
<gene>
    <name evidence="2" type="ORF">SI8410_13017767</name>
</gene>
<reference evidence="2" key="1">
    <citation type="submission" date="2020-02" db="EMBL/GenBank/DDBJ databases">
        <authorList>
            <person name="Scholz U."/>
            <person name="Mascher M."/>
            <person name="Fiebig A."/>
        </authorList>
    </citation>
    <scope>NUCLEOTIDE SEQUENCE</scope>
</reference>
<protein>
    <submittedName>
        <fullName evidence="2">Uncharacterized protein</fullName>
    </submittedName>
</protein>
<evidence type="ECO:0000313" key="3">
    <source>
        <dbReference type="Proteomes" id="UP000663760"/>
    </source>
</evidence>
<name>A0A7I8LAR5_SPIIN</name>
<keyword evidence="1" id="KW-0812">Transmembrane</keyword>
<keyword evidence="3" id="KW-1185">Reference proteome</keyword>
<dbReference type="Proteomes" id="UP000663760">
    <property type="component" value="Chromosome 13"/>
</dbReference>
<dbReference type="AlphaFoldDB" id="A0A7I8LAR5"/>
<keyword evidence="1" id="KW-0472">Membrane</keyword>
<feature type="transmembrane region" description="Helical" evidence="1">
    <location>
        <begin position="40"/>
        <end position="56"/>
    </location>
</feature>
<sequence length="75" mass="7974">MVSATAGGIPSTLDMEGLFHVFDDEAPGDSRRIRIGGKPLGCAIIAVLAAWIVSMYDTHSITIKMHSHCCLSLST</sequence>
<keyword evidence="1" id="KW-1133">Transmembrane helix</keyword>
<evidence type="ECO:0000256" key="1">
    <source>
        <dbReference type="SAM" id="Phobius"/>
    </source>
</evidence>